<gene>
    <name evidence="1" type="ORF">B0J13DRAFT_616583</name>
</gene>
<dbReference type="Gene3D" id="1.25.40.20">
    <property type="entry name" value="Ankyrin repeat-containing domain"/>
    <property type="match status" value="1"/>
</dbReference>
<comment type="caution">
    <text evidence="1">The sequence shown here is derived from an EMBL/GenBank/DDBJ whole genome shotgun (WGS) entry which is preliminary data.</text>
</comment>
<dbReference type="Proteomes" id="UP000717696">
    <property type="component" value="Unassembled WGS sequence"/>
</dbReference>
<reference evidence="1" key="1">
    <citation type="journal article" date="2021" name="Nat. Commun.">
        <title>Genetic determinants of endophytism in the Arabidopsis root mycobiome.</title>
        <authorList>
            <person name="Mesny F."/>
            <person name="Miyauchi S."/>
            <person name="Thiergart T."/>
            <person name="Pickel B."/>
            <person name="Atanasova L."/>
            <person name="Karlsson M."/>
            <person name="Huettel B."/>
            <person name="Barry K.W."/>
            <person name="Haridas S."/>
            <person name="Chen C."/>
            <person name="Bauer D."/>
            <person name="Andreopoulos W."/>
            <person name="Pangilinan J."/>
            <person name="LaButti K."/>
            <person name="Riley R."/>
            <person name="Lipzen A."/>
            <person name="Clum A."/>
            <person name="Drula E."/>
            <person name="Henrissat B."/>
            <person name="Kohler A."/>
            <person name="Grigoriev I.V."/>
            <person name="Martin F.M."/>
            <person name="Hacquard S."/>
        </authorList>
    </citation>
    <scope>NUCLEOTIDE SEQUENCE</scope>
    <source>
        <strain evidence="1">MPI-CAGE-AT-0021</strain>
    </source>
</reference>
<dbReference type="Pfam" id="PF12796">
    <property type="entry name" value="Ank_2"/>
    <property type="match status" value="1"/>
</dbReference>
<name>A0A9P9FF25_9HYPO</name>
<proteinExistence type="predicted"/>
<dbReference type="SUPFAM" id="SSF48403">
    <property type="entry name" value="Ankyrin repeat"/>
    <property type="match status" value="1"/>
</dbReference>
<evidence type="ECO:0008006" key="3">
    <source>
        <dbReference type="Google" id="ProtNLM"/>
    </source>
</evidence>
<evidence type="ECO:0000313" key="1">
    <source>
        <dbReference type="EMBL" id="KAH7159783.1"/>
    </source>
</evidence>
<organism evidence="1 2">
    <name type="scientific">Dactylonectria estremocensis</name>
    <dbReference type="NCBI Taxonomy" id="1079267"/>
    <lineage>
        <taxon>Eukaryota</taxon>
        <taxon>Fungi</taxon>
        <taxon>Dikarya</taxon>
        <taxon>Ascomycota</taxon>
        <taxon>Pezizomycotina</taxon>
        <taxon>Sordariomycetes</taxon>
        <taxon>Hypocreomycetidae</taxon>
        <taxon>Hypocreales</taxon>
        <taxon>Nectriaceae</taxon>
        <taxon>Dactylonectria</taxon>
    </lineage>
</organism>
<protein>
    <recommendedName>
        <fullName evidence="3">Ankyrin repeat domain-containing protein</fullName>
    </recommendedName>
</protein>
<dbReference type="InterPro" id="IPR002110">
    <property type="entry name" value="Ankyrin_rpt"/>
</dbReference>
<dbReference type="InterPro" id="IPR036770">
    <property type="entry name" value="Ankyrin_rpt-contain_sf"/>
</dbReference>
<sequence length="127" mass="14309">MKGIYMHPRKKPESDGFEKAAEILIKRGAYLIAEGKITLPIVAKKGREDLLDLLLELNEPETTSTAFLHAFTTQNLGLFRRVLDHPELDHTALDPLGRTALHLAAWHSGLPFAKPLLDRFERADIED</sequence>
<dbReference type="AlphaFoldDB" id="A0A9P9FF25"/>
<dbReference type="EMBL" id="JAGMUU010000002">
    <property type="protein sequence ID" value="KAH7159783.1"/>
    <property type="molecule type" value="Genomic_DNA"/>
</dbReference>
<keyword evidence="2" id="KW-1185">Reference proteome</keyword>
<evidence type="ECO:0000313" key="2">
    <source>
        <dbReference type="Proteomes" id="UP000717696"/>
    </source>
</evidence>
<dbReference type="OrthoDB" id="341259at2759"/>
<accession>A0A9P9FF25</accession>